<organism evidence="1 2">
    <name type="scientific">Globodera rostochiensis</name>
    <name type="common">Golden nematode worm</name>
    <name type="synonym">Heterodera rostochiensis</name>
    <dbReference type="NCBI Taxonomy" id="31243"/>
    <lineage>
        <taxon>Eukaryota</taxon>
        <taxon>Metazoa</taxon>
        <taxon>Ecdysozoa</taxon>
        <taxon>Nematoda</taxon>
        <taxon>Chromadorea</taxon>
        <taxon>Rhabditida</taxon>
        <taxon>Tylenchina</taxon>
        <taxon>Tylenchomorpha</taxon>
        <taxon>Tylenchoidea</taxon>
        <taxon>Heteroderidae</taxon>
        <taxon>Heteroderinae</taxon>
        <taxon>Globodera</taxon>
    </lineage>
</organism>
<name>A0A914HX29_GLORO</name>
<dbReference type="WBParaSite" id="Gr19_v10_g5454.t3">
    <property type="protein sequence ID" value="Gr19_v10_g5454.t3"/>
    <property type="gene ID" value="Gr19_v10_g5454"/>
</dbReference>
<keyword evidence="1" id="KW-1185">Reference proteome</keyword>
<dbReference type="AlphaFoldDB" id="A0A914HX29"/>
<evidence type="ECO:0000313" key="1">
    <source>
        <dbReference type="Proteomes" id="UP000887572"/>
    </source>
</evidence>
<proteinExistence type="predicted"/>
<protein>
    <submittedName>
        <fullName evidence="2">RING-type domain-containing protein</fullName>
    </submittedName>
</protein>
<evidence type="ECO:0000313" key="2">
    <source>
        <dbReference type="WBParaSite" id="Gr19_v10_g5454.t3"/>
    </source>
</evidence>
<accession>A0A914HX29</accession>
<reference evidence="2" key="1">
    <citation type="submission" date="2022-11" db="UniProtKB">
        <authorList>
            <consortium name="WormBaseParasite"/>
        </authorList>
    </citation>
    <scope>IDENTIFICATION</scope>
</reference>
<dbReference type="Proteomes" id="UP000887572">
    <property type="component" value="Unplaced"/>
</dbReference>
<sequence length="109" mass="12816">MGTDIRGYIRIRTDNGLIILTNCFNARENFVLTQKDQKLFWNDLINFFNETKKCGPNFEEEDNDDGRKYRRRRKQFLQFVANSLEINWDGSAYLNGQKSVKSPSKAQTN</sequence>